<dbReference type="InterPro" id="IPR003177">
    <property type="entry name" value="Cytc_oxidase_su7a_met"/>
</dbReference>
<keyword evidence="14" id="KW-1185">Reference proteome</keyword>
<keyword evidence="10 12" id="KW-0472">Membrane</keyword>
<evidence type="ECO:0000256" key="3">
    <source>
        <dbReference type="ARBA" id="ARBA00009331"/>
    </source>
</evidence>
<accession>A0A315V7M6</accession>
<dbReference type="PANTHER" id="PTHR10510:SF5">
    <property type="entry name" value="CYTOCHROME C OXIDASE SUBUNIT 7A1, MITOCHONDRIAL"/>
    <property type="match status" value="1"/>
</dbReference>
<evidence type="ECO:0000256" key="6">
    <source>
        <dbReference type="ARBA" id="ARBA00022946"/>
    </source>
</evidence>
<dbReference type="PANTHER" id="PTHR10510">
    <property type="entry name" value="CYTOCHROME C OXIDASE POLYPEPTIDE 7A"/>
    <property type="match status" value="1"/>
</dbReference>
<name>A0A315V7M6_GAMAF</name>
<dbReference type="Gene3D" id="4.10.91.10">
    <property type="entry name" value="Cytochrome c oxidase, subunit VIIa"/>
    <property type="match status" value="1"/>
</dbReference>
<comment type="similarity">
    <text evidence="3">Belongs to the cytochrome c oxidase VIIa family.</text>
</comment>
<evidence type="ECO:0000256" key="1">
    <source>
        <dbReference type="ARBA" id="ARBA00004434"/>
    </source>
</evidence>
<dbReference type="InterPro" id="IPR036539">
    <property type="entry name" value="Cyt_c_oxidase_su7a_sf"/>
</dbReference>
<comment type="subcellular location">
    <subcellularLocation>
        <location evidence="1">Mitochondrion inner membrane</location>
        <topology evidence="1">Single-pass membrane protein</topology>
    </subcellularLocation>
</comment>
<keyword evidence="9" id="KW-0496">Mitochondrion</keyword>
<reference evidence="13 14" key="1">
    <citation type="journal article" date="2018" name="G3 (Bethesda)">
        <title>A High-Quality Reference Genome for the Invasive Mosquitofish Gambusia affinis Using a Chicago Library.</title>
        <authorList>
            <person name="Hoffberg S.L."/>
            <person name="Troendle N.J."/>
            <person name="Glenn T.C."/>
            <person name="Mahmud O."/>
            <person name="Louha S."/>
            <person name="Chalopin D."/>
            <person name="Bennetzen J.L."/>
            <person name="Mauricio R."/>
        </authorList>
    </citation>
    <scope>NUCLEOTIDE SEQUENCE [LARGE SCALE GENOMIC DNA]</scope>
    <source>
        <strain evidence="13">NE01/NJP1002.9</strain>
        <tissue evidence="13">Muscle</tissue>
    </source>
</reference>
<feature type="non-terminal residue" evidence="13">
    <location>
        <position position="239"/>
    </location>
</feature>
<evidence type="ECO:0000313" key="14">
    <source>
        <dbReference type="Proteomes" id="UP000250572"/>
    </source>
</evidence>
<dbReference type="FunFam" id="4.10.91.10:FF:000001">
    <property type="entry name" value="Cytochrome c oxidase subunit 7A1, mitochondrial"/>
    <property type="match status" value="1"/>
</dbReference>
<dbReference type="EMBL" id="NHOQ01002149">
    <property type="protein sequence ID" value="PWA19380.1"/>
    <property type="molecule type" value="Genomic_DNA"/>
</dbReference>
<dbReference type="Pfam" id="PF02238">
    <property type="entry name" value="COX7a"/>
    <property type="match status" value="1"/>
</dbReference>
<evidence type="ECO:0000256" key="12">
    <source>
        <dbReference type="SAM" id="Phobius"/>
    </source>
</evidence>
<keyword evidence="5" id="KW-0999">Mitochondrion inner membrane</keyword>
<comment type="caution">
    <text evidence="13">The sequence shown here is derived from an EMBL/GenBank/DDBJ whole genome shotgun (WGS) entry which is preliminary data.</text>
</comment>
<dbReference type="CDD" id="cd00928">
    <property type="entry name" value="Cyt_c_Oxidase_VIIa"/>
    <property type="match status" value="1"/>
</dbReference>
<evidence type="ECO:0000313" key="13">
    <source>
        <dbReference type="EMBL" id="PWA19380.1"/>
    </source>
</evidence>
<dbReference type="GO" id="GO:0005743">
    <property type="term" value="C:mitochondrial inner membrane"/>
    <property type="evidence" value="ECO:0007669"/>
    <property type="project" value="UniProtKB-SubCell"/>
</dbReference>
<dbReference type="GO" id="GO:0016491">
    <property type="term" value="F:oxidoreductase activity"/>
    <property type="evidence" value="ECO:0007669"/>
    <property type="project" value="UniProtKB-KW"/>
</dbReference>
<dbReference type="Proteomes" id="UP000250572">
    <property type="component" value="Unassembled WGS sequence"/>
</dbReference>
<dbReference type="AlphaFoldDB" id="A0A315V7M6"/>
<keyword evidence="4 12" id="KW-0812">Transmembrane</keyword>
<evidence type="ECO:0000256" key="7">
    <source>
        <dbReference type="ARBA" id="ARBA00022989"/>
    </source>
</evidence>
<feature type="non-terminal residue" evidence="13">
    <location>
        <position position="1"/>
    </location>
</feature>
<protein>
    <recommendedName>
        <fullName evidence="11">Cytochrome c oxidase subunit 7A1, mitochondrial</fullName>
    </recommendedName>
</protein>
<evidence type="ECO:0000256" key="2">
    <source>
        <dbReference type="ARBA" id="ARBA00004673"/>
    </source>
</evidence>
<organism evidence="13 14">
    <name type="scientific">Gambusia affinis</name>
    <name type="common">Western mosquitofish</name>
    <name type="synonym">Heterandria affinis</name>
    <dbReference type="NCBI Taxonomy" id="33528"/>
    <lineage>
        <taxon>Eukaryota</taxon>
        <taxon>Metazoa</taxon>
        <taxon>Chordata</taxon>
        <taxon>Craniata</taxon>
        <taxon>Vertebrata</taxon>
        <taxon>Euteleostomi</taxon>
        <taxon>Actinopterygii</taxon>
        <taxon>Neopterygii</taxon>
        <taxon>Teleostei</taxon>
        <taxon>Neoteleostei</taxon>
        <taxon>Acanthomorphata</taxon>
        <taxon>Ovalentaria</taxon>
        <taxon>Atherinomorphae</taxon>
        <taxon>Cyprinodontiformes</taxon>
        <taxon>Poeciliidae</taxon>
        <taxon>Poeciliinae</taxon>
        <taxon>Gambusia</taxon>
    </lineage>
</organism>
<gene>
    <name evidence="13" type="ORF">CCH79_00018375</name>
</gene>
<dbReference type="InterPro" id="IPR039297">
    <property type="entry name" value="COX7a"/>
</dbReference>
<comment type="pathway">
    <text evidence="2">Energy metabolism; oxidative phosphorylation.</text>
</comment>
<dbReference type="SUPFAM" id="SSF81419">
    <property type="entry name" value="Mitochondrial cytochrome c oxidase subunit VIIa"/>
    <property type="match status" value="1"/>
</dbReference>
<keyword evidence="7 12" id="KW-1133">Transmembrane helix</keyword>
<evidence type="ECO:0000256" key="11">
    <source>
        <dbReference type="ARBA" id="ARBA00040382"/>
    </source>
</evidence>
<dbReference type="GO" id="GO:0006123">
    <property type="term" value="P:mitochondrial electron transport, cytochrome c to oxygen"/>
    <property type="evidence" value="ECO:0007669"/>
    <property type="project" value="InterPro"/>
</dbReference>
<dbReference type="GO" id="GO:0045277">
    <property type="term" value="C:respiratory chain complex IV"/>
    <property type="evidence" value="ECO:0007669"/>
    <property type="project" value="InterPro"/>
</dbReference>
<keyword evidence="8" id="KW-0560">Oxidoreductase</keyword>
<dbReference type="GO" id="GO:0002082">
    <property type="term" value="P:regulation of oxidative phosphorylation"/>
    <property type="evidence" value="ECO:0007669"/>
    <property type="project" value="TreeGrafter"/>
</dbReference>
<dbReference type="GO" id="GO:0097250">
    <property type="term" value="P:mitochondrial respirasome assembly"/>
    <property type="evidence" value="ECO:0007669"/>
    <property type="project" value="UniProtKB-ARBA"/>
</dbReference>
<keyword evidence="6" id="KW-0809">Transit peptide</keyword>
<evidence type="ECO:0000256" key="5">
    <source>
        <dbReference type="ARBA" id="ARBA00022792"/>
    </source>
</evidence>
<evidence type="ECO:0000256" key="9">
    <source>
        <dbReference type="ARBA" id="ARBA00023128"/>
    </source>
</evidence>
<feature type="transmembrane region" description="Helical" evidence="12">
    <location>
        <begin position="209"/>
        <end position="230"/>
    </location>
</feature>
<evidence type="ECO:0000256" key="8">
    <source>
        <dbReference type="ARBA" id="ARBA00023002"/>
    </source>
</evidence>
<sequence length="239" mass="26249">CRSPSLQAVWPLQLIVVWQKLSDSQEVNFDPVRYDPSRSAGCRFYLRHTPAAHLLGRVQRRTSAMTAACGSHTGNSSSGRLQELACPIPPPLPLSESQCGRNQNRSGLQGPSQQRGFWFCSSDPVQNLQGRVLLSDWFWCCVTATGLALVQDVPPPAVQSDLPKVPVAAVRAFSSSSRNLKNKVPEAQKLFQEDNGLPVHIKGGTSDVLLYRATMLLTVAGTCYSLYWLLVASMPQKKE</sequence>
<proteinExistence type="inferred from homology"/>
<evidence type="ECO:0000256" key="4">
    <source>
        <dbReference type="ARBA" id="ARBA00022692"/>
    </source>
</evidence>
<evidence type="ECO:0000256" key="10">
    <source>
        <dbReference type="ARBA" id="ARBA00023136"/>
    </source>
</evidence>